<evidence type="ECO:0000256" key="10">
    <source>
        <dbReference type="PROSITE-ProRule" id="PRU00169"/>
    </source>
</evidence>
<evidence type="ECO:0000259" key="11">
    <source>
        <dbReference type="PROSITE" id="PS50110"/>
    </source>
</evidence>
<keyword evidence="6 9" id="KW-0238">DNA-binding</keyword>
<dbReference type="Pfam" id="PF20714">
    <property type="entry name" value="HTH_64"/>
    <property type="match status" value="1"/>
</dbReference>
<reference evidence="14" key="3">
    <citation type="submission" date="2017-07" db="EMBL/GenBank/DDBJ databases">
        <authorList>
            <person name="Sun Z.S."/>
            <person name="Albrecht U."/>
            <person name="Echele G."/>
            <person name="Lee C.C."/>
        </authorList>
    </citation>
    <scope>NUCLEOTIDE SEQUENCE [LARGE SCALE GENOMIC DNA]</scope>
    <source>
        <strain evidence="14">OYP9E10</strain>
    </source>
</reference>
<evidence type="ECO:0000256" key="2">
    <source>
        <dbReference type="ARBA" id="ARBA00022490"/>
    </source>
</evidence>
<feature type="modified residue" description="4-aspartylphosphate" evidence="10">
    <location>
        <position position="54"/>
    </location>
</feature>
<dbReference type="GO" id="GO:0003677">
    <property type="term" value="F:DNA binding"/>
    <property type="evidence" value="ECO:0007669"/>
    <property type="project" value="UniProtKB-KW"/>
</dbReference>
<dbReference type="GeneID" id="94016045"/>
<dbReference type="GO" id="GO:0005737">
    <property type="term" value="C:cytoplasm"/>
    <property type="evidence" value="ECO:0007669"/>
    <property type="project" value="UniProtKB-SubCell"/>
</dbReference>
<keyword evidence="5 9" id="KW-0805">Transcription regulation</keyword>
<evidence type="ECO:0000256" key="5">
    <source>
        <dbReference type="ARBA" id="ARBA00023015"/>
    </source>
</evidence>
<evidence type="ECO:0000256" key="9">
    <source>
        <dbReference type="PIRNR" id="PIRNR006171"/>
    </source>
</evidence>
<keyword evidence="2 9" id="KW-0963">Cytoplasm</keyword>
<evidence type="ECO:0000313" key="15">
    <source>
        <dbReference type="Proteomes" id="UP000050491"/>
    </source>
</evidence>
<dbReference type="Gene3D" id="3.40.50.2300">
    <property type="match status" value="1"/>
</dbReference>
<evidence type="ECO:0000313" key="14">
    <source>
        <dbReference type="EMBL" id="PAR23138.1"/>
    </source>
</evidence>
<reference evidence="15 16" key="1">
    <citation type="journal article" date="2015" name="Genome Biol. Evol.">
        <title>The Dynamics of Genetic Interactions between Vibrio metoecus and Vibrio cholerae, Two Close Relatives Co-Occurring in the Environment.</title>
        <authorList>
            <person name="Orata F.D."/>
            <person name="Kirchberger P.C."/>
            <person name="Meheust R."/>
            <person name="Barlow E.J."/>
            <person name="Tarr C.L."/>
            <person name="Boucher Y."/>
        </authorList>
    </citation>
    <scope>NUCLEOTIDE SEQUENCE [LARGE SCALE GENOMIC DNA]</scope>
    <source>
        <strain evidence="12 16">08-2459</strain>
        <strain evidence="13 15">YB5B04</strain>
    </source>
</reference>
<dbReference type="OrthoDB" id="9802426at2"/>
<comment type="caution">
    <text evidence="13">The sequence shown here is derived from an EMBL/GenBank/DDBJ whole genome shotgun (WGS) entry which is preliminary data.</text>
</comment>
<dbReference type="SMART" id="SM00448">
    <property type="entry name" value="REC"/>
    <property type="match status" value="1"/>
</dbReference>
<feature type="domain" description="Response regulatory" evidence="11">
    <location>
        <begin position="3"/>
        <end position="119"/>
    </location>
</feature>
<gene>
    <name evidence="12" type="ORF">AAY55_10405</name>
    <name evidence="14" type="ORF">CGU03_01245</name>
    <name evidence="13" type="ORF">XV92_02955</name>
</gene>
<comment type="subcellular location">
    <subcellularLocation>
        <location evidence="1 9">Cytoplasm</location>
    </subcellularLocation>
</comment>
<protein>
    <recommendedName>
        <fullName evidence="9">Transcriptional regulatory protein</fullName>
    </recommendedName>
</protein>
<dbReference type="InterPro" id="IPR001789">
    <property type="entry name" value="Sig_transdc_resp-reg_receiver"/>
</dbReference>
<dbReference type="GO" id="GO:0003700">
    <property type="term" value="F:DNA-binding transcription factor activity"/>
    <property type="evidence" value="ECO:0007669"/>
    <property type="project" value="InterPro"/>
</dbReference>
<dbReference type="PANTHER" id="PTHR45526">
    <property type="entry name" value="TRANSCRIPTIONAL REGULATORY PROTEIN DPIA"/>
    <property type="match status" value="1"/>
</dbReference>
<dbReference type="AlphaFoldDB" id="A0A0Q0Q2N3"/>
<accession>A0A0Q0Q2N3</accession>
<organism evidence="13 15">
    <name type="scientific">Vibrio metoecus</name>
    <dbReference type="NCBI Taxonomy" id="1481663"/>
    <lineage>
        <taxon>Bacteria</taxon>
        <taxon>Pseudomonadati</taxon>
        <taxon>Pseudomonadota</taxon>
        <taxon>Gammaproteobacteria</taxon>
        <taxon>Vibrionales</taxon>
        <taxon>Vibrionaceae</taxon>
        <taxon>Vibrio</taxon>
    </lineage>
</organism>
<evidence type="ECO:0000313" key="17">
    <source>
        <dbReference type="Proteomes" id="UP000216173"/>
    </source>
</evidence>
<proteinExistence type="predicted"/>
<dbReference type="EMBL" id="NMSH01000001">
    <property type="protein sequence ID" value="PAR23138.1"/>
    <property type="molecule type" value="Genomic_DNA"/>
</dbReference>
<dbReference type="Proteomes" id="UP000050491">
    <property type="component" value="Unassembled WGS sequence"/>
</dbReference>
<dbReference type="InterPro" id="IPR048714">
    <property type="entry name" value="DpiA-like_HTH"/>
</dbReference>
<dbReference type="EMBL" id="LCUF01000011">
    <property type="protein sequence ID" value="KQA23451.1"/>
    <property type="molecule type" value="Genomic_DNA"/>
</dbReference>
<evidence type="ECO:0000256" key="3">
    <source>
        <dbReference type="ARBA" id="ARBA00022553"/>
    </source>
</evidence>
<dbReference type="RefSeq" id="WP_055027910.1">
    <property type="nucleotide sequence ID" value="NZ_CABMIR010000011.1"/>
</dbReference>
<evidence type="ECO:0000256" key="6">
    <source>
        <dbReference type="ARBA" id="ARBA00023125"/>
    </source>
</evidence>
<keyword evidence="4 9" id="KW-0902">Two-component regulatory system</keyword>
<dbReference type="InterPro" id="IPR024187">
    <property type="entry name" value="Sig_transdc_resp-reg_cit/mal"/>
</dbReference>
<dbReference type="EMBL" id="LBGP01000005">
    <property type="protein sequence ID" value="KQB03682.1"/>
    <property type="molecule type" value="Genomic_DNA"/>
</dbReference>
<evidence type="ECO:0000256" key="7">
    <source>
        <dbReference type="ARBA" id="ARBA00023159"/>
    </source>
</evidence>
<evidence type="ECO:0000313" key="13">
    <source>
        <dbReference type="EMBL" id="KQB03682.1"/>
    </source>
</evidence>
<dbReference type="Proteomes" id="UP000216173">
    <property type="component" value="Unassembled WGS sequence"/>
</dbReference>
<dbReference type="InterPro" id="IPR011006">
    <property type="entry name" value="CheY-like_superfamily"/>
</dbReference>
<reference evidence="17" key="2">
    <citation type="submission" date="2017-07" db="EMBL/GenBank/DDBJ databases">
        <authorList>
            <person name="Boucher Y."/>
            <person name="Orata F.D."/>
        </authorList>
    </citation>
    <scope>NUCLEOTIDE SEQUENCE [LARGE SCALE GENOMIC DNA]</scope>
    <source>
        <strain evidence="17">OYP9E10</strain>
    </source>
</reference>
<name>A0A0Q0Q2N3_VIBMT</name>
<dbReference type="PIRSF" id="PIRSF006171">
    <property type="entry name" value="RR_citrat_malat"/>
    <property type="match status" value="1"/>
</dbReference>
<evidence type="ECO:0000313" key="12">
    <source>
        <dbReference type="EMBL" id="KQA23451.1"/>
    </source>
</evidence>
<evidence type="ECO:0000256" key="4">
    <source>
        <dbReference type="ARBA" id="ARBA00023012"/>
    </source>
</evidence>
<sequence>MLSVIIVEDDPQIGGLHAQFVQQDGRFKVLAMVSTLADAQQMVAWAKPDLLIVDNYLPDGLGIELVRRLIDVQPRPECILVTAACDLETAQQAYRFGAFDYLVKPVDYRRLSESLQRFHRLHRLDASPKAVRQQDLDALFHPQRGKPNSTIDDFTLEQMLEHFPHPHVEHTADSMALQLGISKSTARRYLDSAVEAGDILAYLEHGKVGRPTRVYRRPHLNEIGR</sequence>
<dbReference type="Pfam" id="PF00072">
    <property type="entry name" value="Response_reg"/>
    <property type="match status" value="1"/>
</dbReference>
<dbReference type="PROSITE" id="PS50110">
    <property type="entry name" value="RESPONSE_REGULATORY"/>
    <property type="match status" value="1"/>
</dbReference>
<dbReference type="Proteomes" id="UP000053724">
    <property type="component" value="Unassembled WGS sequence"/>
</dbReference>
<dbReference type="GO" id="GO:0000156">
    <property type="term" value="F:phosphorelay response regulator activity"/>
    <property type="evidence" value="ECO:0007669"/>
    <property type="project" value="TreeGrafter"/>
</dbReference>
<dbReference type="SUPFAM" id="SSF52172">
    <property type="entry name" value="CheY-like"/>
    <property type="match status" value="1"/>
</dbReference>
<keyword evidence="8 9" id="KW-0804">Transcription</keyword>
<evidence type="ECO:0000313" key="16">
    <source>
        <dbReference type="Proteomes" id="UP000053724"/>
    </source>
</evidence>
<dbReference type="InterPro" id="IPR051271">
    <property type="entry name" value="2C-system_Tx_regulators"/>
</dbReference>
<dbReference type="PANTHER" id="PTHR45526:SF1">
    <property type="entry name" value="TRANSCRIPTIONAL REGULATORY PROTEIN DCUR-RELATED"/>
    <property type="match status" value="1"/>
</dbReference>
<evidence type="ECO:0000256" key="8">
    <source>
        <dbReference type="ARBA" id="ARBA00023163"/>
    </source>
</evidence>
<evidence type="ECO:0000256" key="1">
    <source>
        <dbReference type="ARBA" id="ARBA00004496"/>
    </source>
</evidence>
<keyword evidence="3 10" id="KW-0597">Phosphoprotein</keyword>
<dbReference type="PATRIC" id="fig|1481663.10.peg.2257"/>
<keyword evidence="7 9" id="KW-0010">Activator</keyword>